<evidence type="ECO:0000256" key="1">
    <source>
        <dbReference type="SAM" id="Phobius"/>
    </source>
</evidence>
<evidence type="ECO:0000313" key="2">
    <source>
        <dbReference type="EMBL" id="MCM2531450.1"/>
    </source>
</evidence>
<accession>A0ABT0W531</accession>
<keyword evidence="1" id="KW-0812">Transmembrane</keyword>
<reference evidence="2 3" key="1">
    <citation type="submission" date="2022-06" db="EMBL/GenBank/DDBJ databases">
        <authorList>
            <person name="Jeon C.O."/>
        </authorList>
    </citation>
    <scope>NUCLEOTIDE SEQUENCE [LARGE SCALE GENOMIC DNA]</scope>
    <source>
        <strain evidence="2 3">KCTC 13943</strain>
    </source>
</reference>
<keyword evidence="3" id="KW-1185">Reference proteome</keyword>
<gene>
    <name evidence="2" type="ORF">NDK43_02335</name>
</gene>
<protein>
    <submittedName>
        <fullName evidence="2">Sigma-w pathway protein ysdB</fullName>
    </submittedName>
</protein>
<organism evidence="2 3">
    <name type="scientific">Neobacillus pocheonensis</name>
    <dbReference type="NCBI Taxonomy" id="363869"/>
    <lineage>
        <taxon>Bacteria</taxon>
        <taxon>Bacillati</taxon>
        <taxon>Bacillota</taxon>
        <taxon>Bacilli</taxon>
        <taxon>Bacillales</taxon>
        <taxon>Bacillaceae</taxon>
        <taxon>Neobacillus</taxon>
    </lineage>
</organism>
<comment type="caution">
    <text evidence="2">The sequence shown here is derived from an EMBL/GenBank/DDBJ whole genome shotgun (WGS) entry which is preliminary data.</text>
</comment>
<name>A0ABT0W531_9BACI</name>
<keyword evidence="1" id="KW-0472">Membrane</keyword>
<proteinExistence type="predicted"/>
<sequence>MVWLLRFVLLFLIIFFLSFVFKLLFTSKRKLDAARRQKRFLLLDHKDVRRNFILTYKGDVFAGEKYLGNSDNILDVVSICIWSQSTSTLNGLVKEDLYFIERKIHEQYPIAEITWKSPVKEFLHKK</sequence>
<feature type="transmembrane region" description="Helical" evidence="1">
    <location>
        <begin position="6"/>
        <end position="25"/>
    </location>
</feature>
<keyword evidence="1" id="KW-1133">Transmembrane helix</keyword>
<dbReference type="EMBL" id="JAMQCR010000001">
    <property type="protein sequence ID" value="MCM2531450.1"/>
    <property type="molecule type" value="Genomic_DNA"/>
</dbReference>
<evidence type="ECO:0000313" key="3">
    <source>
        <dbReference type="Proteomes" id="UP001523262"/>
    </source>
</evidence>
<dbReference type="Proteomes" id="UP001523262">
    <property type="component" value="Unassembled WGS sequence"/>
</dbReference>